<evidence type="ECO:0008006" key="4">
    <source>
        <dbReference type="Google" id="ProtNLM"/>
    </source>
</evidence>
<feature type="region of interest" description="Disordered" evidence="1">
    <location>
        <begin position="345"/>
        <end position="370"/>
    </location>
</feature>
<dbReference type="AlphaFoldDB" id="A0AAV9WU40"/>
<keyword evidence="3" id="KW-1185">Reference proteome</keyword>
<proteinExistence type="predicted"/>
<evidence type="ECO:0000256" key="1">
    <source>
        <dbReference type="SAM" id="MobiDB-lite"/>
    </source>
</evidence>
<dbReference type="GO" id="GO:0051301">
    <property type="term" value="P:cell division"/>
    <property type="evidence" value="ECO:0007669"/>
    <property type="project" value="InterPro"/>
</dbReference>
<accession>A0AAV9WU40</accession>
<dbReference type="GO" id="GO:0007059">
    <property type="term" value="P:chromosome segregation"/>
    <property type="evidence" value="ECO:0007669"/>
    <property type="project" value="InterPro"/>
</dbReference>
<dbReference type="InterPro" id="IPR013218">
    <property type="entry name" value="Dsn1/Mis13"/>
</dbReference>
<feature type="compositionally biased region" description="Basic and acidic residues" evidence="1">
    <location>
        <begin position="356"/>
        <end position="370"/>
    </location>
</feature>
<protein>
    <recommendedName>
        <fullName evidence="4">Mis12-Mtw1 family protein</fullName>
    </recommendedName>
</protein>
<feature type="region of interest" description="Disordered" evidence="1">
    <location>
        <begin position="22"/>
        <end position="192"/>
    </location>
</feature>
<feature type="compositionally biased region" description="Basic residues" evidence="1">
    <location>
        <begin position="98"/>
        <end position="107"/>
    </location>
</feature>
<sequence length="517" mass="57685">MTEFAAYPLPFTFMPMPAIAMASHRPKRKSGARAYGEAGTDGSREASPPLKKTRRSLPDEPPAQPLNPIAKTRTRSQATHSAVETAKDEGSIFSKGPSRAKRARQGQKQREEQQRKEKEASAKEQAPIDSAAVESTKRRSTTLPQQHLTGVSDPTWAQSSENERPLPAQTNLRKAGPGRKSKVQTFETPRKAVSRIRRSPRLNASVVEVSTEANAGSDRSLTVPLAAIEDTPLVRRRNKEMREAKGHRRSSLGLRGRRASSLSNGFIAAPHPDVQPRDFFKHLDAEMIETQRMQQLLAWCSKCALSEKRAKGRDAQSNARAAARVIEEDILADLTEKKLNVNWWESSEDSQNTNDVPKKPHPKNEDHQRKIETLERQLNELNREKQSWESICEKGPTKLQRPQREGGLRPGNLEVSLLRSQDASVLSTFEETDTALSRIQDAISKSRGNIEFKVDQFSHGMHRAHQYSRYAKEASEKVLGKASSVLDIRNEAARKAAGTTALPLHEVLKSISHLDRG</sequence>
<evidence type="ECO:0000313" key="3">
    <source>
        <dbReference type="Proteomes" id="UP001365542"/>
    </source>
</evidence>
<evidence type="ECO:0000313" key="2">
    <source>
        <dbReference type="EMBL" id="KAK6526247.1"/>
    </source>
</evidence>
<dbReference type="PANTHER" id="PTHR14778:SF2">
    <property type="entry name" value="KINETOCHORE-ASSOCIATED PROTEIN DSN1 HOMOLOG"/>
    <property type="match status" value="1"/>
</dbReference>
<dbReference type="Pfam" id="PF08202">
    <property type="entry name" value="MIS13"/>
    <property type="match status" value="1"/>
</dbReference>
<gene>
    <name evidence="2" type="ORF">TWF694_004855</name>
</gene>
<dbReference type="Proteomes" id="UP001365542">
    <property type="component" value="Unassembled WGS sequence"/>
</dbReference>
<comment type="caution">
    <text evidence="2">The sequence shown here is derived from an EMBL/GenBank/DDBJ whole genome shotgun (WGS) entry which is preliminary data.</text>
</comment>
<reference evidence="2 3" key="1">
    <citation type="submission" date="2019-10" db="EMBL/GenBank/DDBJ databases">
        <authorList>
            <person name="Palmer J.M."/>
        </authorList>
    </citation>
    <scope>NUCLEOTIDE SEQUENCE [LARGE SCALE GENOMIC DNA]</scope>
    <source>
        <strain evidence="2 3">TWF694</strain>
    </source>
</reference>
<feature type="compositionally biased region" description="Polar residues" evidence="1">
    <location>
        <begin position="345"/>
        <end position="355"/>
    </location>
</feature>
<dbReference type="GO" id="GO:0000444">
    <property type="term" value="C:MIS12/MIND type complex"/>
    <property type="evidence" value="ECO:0007669"/>
    <property type="project" value="InterPro"/>
</dbReference>
<organism evidence="2 3">
    <name type="scientific">Orbilia ellipsospora</name>
    <dbReference type="NCBI Taxonomy" id="2528407"/>
    <lineage>
        <taxon>Eukaryota</taxon>
        <taxon>Fungi</taxon>
        <taxon>Dikarya</taxon>
        <taxon>Ascomycota</taxon>
        <taxon>Pezizomycotina</taxon>
        <taxon>Orbiliomycetes</taxon>
        <taxon>Orbiliales</taxon>
        <taxon>Orbiliaceae</taxon>
        <taxon>Orbilia</taxon>
    </lineage>
</organism>
<dbReference type="PANTHER" id="PTHR14778">
    <property type="entry name" value="KINETOCHORE-ASSOCIATED PROTEIN DSN1 HOMOLOG"/>
    <property type="match status" value="1"/>
</dbReference>
<dbReference type="EMBL" id="JAVHJO010000016">
    <property type="protein sequence ID" value="KAK6526247.1"/>
    <property type="molecule type" value="Genomic_DNA"/>
</dbReference>
<name>A0AAV9WU40_9PEZI</name>
<feature type="compositionally biased region" description="Basic and acidic residues" evidence="1">
    <location>
        <begin position="108"/>
        <end position="122"/>
    </location>
</feature>